<dbReference type="Gene3D" id="3.40.640.10">
    <property type="entry name" value="Type I PLP-dependent aspartate aminotransferase-like (Major domain)"/>
    <property type="match status" value="1"/>
</dbReference>
<keyword evidence="3" id="KW-0805">Transcription regulation</keyword>
<dbReference type="AlphaFoldDB" id="A0AAW8HC31"/>
<keyword evidence="7" id="KW-0808">Transferase</keyword>
<dbReference type="GO" id="GO:0030170">
    <property type="term" value="F:pyridoxal phosphate binding"/>
    <property type="evidence" value="ECO:0007669"/>
    <property type="project" value="InterPro"/>
</dbReference>
<dbReference type="SUPFAM" id="SSF53383">
    <property type="entry name" value="PLP-dependent transferases"/>
    <property type="match status" value="1"/>
</dbReference>
<dbReference type="PROSITE" id="PS50949">
    <property type="entry name" value="HTH_GNTR"/>
    <property type="match status" value="1"/>
</dbReference>
<reference evidence="7 8" key="1">
    <citation type="submission" date="2023-08" db="EMBL/GenBank/DDBJ databases">
        <authorList>
            <person name="Dale J."/>
        </authorList>
    </citation>
    <scope>NUCLEOTIDE SEQUENCE [LARGE SCALE GENOMIC DNA]</scope>
    <source>
        <strain evidence="7 8">2023EL-00788</strain>
    </source>
</reference>
<dbReference type="GO" id="GO:0003700">
    <property type="term" value="F:DNA-binding transcription factor activity"/>
    <property type="evidence" value="ECO:0007669"/>
    <property type="project" value="InterPro"/>
</dbReference>
<sequence length="486" mass="53135">MNIPGDEFYILILDTLKKRGAETLQRALYLALREAILHGRLQAESRLPGSRVIARQLGLSRNTVNAALEQLTLEGYLLRNRQGTRVAQLAKRNIAHPSPEPVVTLAKRVSLFPAPTPRGTPVPAFTPGTPAINYFPLPLWRRLYDRVLREEGSALLAYGDPAGELSLREAIARHLALSRGITCDASQIVITEGALEGVNLCTLLLSEPGDIAWIEDPGYAGAKSAFAKTGLTMVGMPVDDEGMCWEGQHSDAPSLIFTSPSHQFPYGSVLSARRRLALLELAQAQKAWIVEDDYDSEFRYTGEPVPAMSGMIKHAPVVYLGTFSKTLFPSLRIGFMVLPPALAKAALPAIGALLRGGHRAEQRTLALFIEEGHYARHLAAMRRLYRKRYRQLREALNAELHVEHRVLAGEGGMHLTVAIDGIDDKAIVQQARAFQLAPAALSGYYLDTNQGQTGLVLGYGNTSASQFTSGIRRLQHLITLQQGGTA</sequence>
<comment type="caution">
    <text evidence="7">The sequence shown here is derived from an EMBL/GenBank/DDBJ whole genome shotgun (WGS) entry which is preliminary data.</text>
</comment>
<dbReference type="InterPro" id="IPR015424">
    <property type="entry name" value="PyrdxlP-dep_Trfase"/>
</dbReference>
<evidence type="ECO:0000256" key="4">
    <source>
        <dbReference type="ARBA" id="ARBA00023125"/>
    </source>
</evidence>
<dbReference type="EMBL" id="JAVDKS010000006">
    <property type="protein sequence ID" value="MDQ2257524.1"/>
    <property type="molecule type" value="Genomic_DNA"/>
</dbReference>
<dbReference type="PANTHER" id="PTHR46577">
    <property type="entry name" value="HTH-TYPE TRANSCRIPTIONAL REGULATORY PROTEIN GABR"/>
    <property type="match status" value="1"/>
</dbReference>
<dbReference type="InterPro" id="IPR015421">
    <property type="entry name" value="PyrdxlP-dep_Trfase_major"/>
</dbReference>
<dbReference type="SUPFAM" id="SSF46785">
    <property type="entry name" value="Winged helix' DNA-binding domain"/>
    <property type="match status" value="1"/>
</dbReference>
<evidence type="ECO:0000256" key="5">
    <source>
        <dbReference type="ARBA" id="ARBA00023163"/>
    </source>
</evidence>
<evidence type="ECO:0000313" key="7">
    <source>
        <dbReference type="EMBL" id="MDQ2257524.1"/>
    </source>
</evidence>
<dbReference type="InterPro" id="IPR000524">
    <property type="entry name" value="Tscrpt_reg_HTH_GntR"/>
</dbReference>
<dbReference type="SMART" id="SM00345">
    <property type="entry name" value="HTH_GNTR"/>
    <property type="match status" value="1"/>
</dbReference>
<comment type="similarity">
    <text evidence="1">In the C-terminal section; belongs to the class-I pyridoxal-phosphate-dependent aminotransferase family.</text>
</comment>
<dbReference type="PANTHER" id="PTHR46577:SF1">
    <property type="entry name" value="HTH-TYPE TRANSCRIPTIONAL REGULATORY PROTEIN GABR"/>
    <property type="match status" value="1"/>
</dbReference>
<dbReference type="InterPro" id="IPR036390">
    <property type="entry name" value="WH_DNA-bd_sf"/>
</dbReference>
<dbReference type="CDD" id="cd00609">
    <property type="entry name" value="AAT_like"/>
    <property type="match status" value="1"/>
</dbReference>
<evidence type="ECO:0000259" key="6">
    <source>
        <dbReference type="PROSITE" id="PS50949"/>
    </source>
</evidence>
<dbReference type="CDD" id="cd07377">
    <property type="entry name" value="WHTH_GntR"/>
    <property type="match status" value="1"/>
</dbReference>
<dbReference type="GO" id="GO:0008483">
    <property type="term" value="F:transaminase activity"/>
    <property type="evidence" value="ECO:0007669"/>
    <property type="project" value="UniProtKB-KW"/>
</dbReference>
<feature type="domain" description="HTH gntR-type" evidence="6">
    <location>
        <begin position="22"/>
        <end position="89"/>
    </location>
</feature>
<organism evidence="7 8">
    <name type="scientific">Enterobacter soli</name>
    <dbReference type="NCBI Taxonomy" id="885040"/>
    <lineage>
        <taxon>Bacteria</taxon>
        <taxon>Pseudomonadati</taxon>
        <taxon>Pseudomonadota</taxon>
        <taxon>Gammaproteobacteria</taxon>
        <taxon>Enterobacterales</taxon>
        <taxon>Enterobacteriaceae</taxon>
        <taxon>Enterobacter</taxon>
    </lineage>
</organism>
<dbReference type="Pfam" id="PF00155">
    <property type="entry name" value="Aminotran_1_2"/>
    <property type="match status" value="1"/>
</dbReference>
<protein>
    <submittedName>
        <fullName evidence="7">PLP-dependent aminotransferase family protein</fullName>
    </submittedName>
</protein>
<dbReference type="InterPro" id="IPR036388">
    <property type="entry name" value="WH-like_DNA-bd_sf"/>
</dbReference>
<dbReference type="RefSeq" id="WP_306683461.1">
    <property type="nucleotide sequence ID" value="NZ_JAVDKR010000005.1"/>
</dbReference>
<keyword evidence="2" id="KW-0663">Pyridoxal phosphate</keyword>
<name>A0AAW8HC31_9ENTR</name>
<evidence type="ECO:0000256" key="2">
    <source>
        <dbReference type="ARBA" id="ARBA00022898"/>
    </source>
</evidence>
<evidence type="ECO:0000256" key="1">
    <source>
        <dbReference type="ARBA" id="ARBA00005384"/>
    </source>
</evidence>
<dbReference type="InterPro" id="IPR004839">
    <property type="entry name" value="Aminotransferase_I/II_large"/>
</dbReference>
<dbReference type="Gene3D" id="1.10.10.10">
    <property type="entry name" value="Winged helix-like DNA-binding domain superfamily/Winged helix DNA-binding domain"/>
    <property type="match status" value="1"/>
</dbReference>
<gene>
    <name evidence="7" type="ORF">RBJ67_15435</name>
</gene>
<dbReference type="Proteomes" id="UP001225042">
    <property type="component" value="Unassembled WGS sequence"/>
</dbReference>
<dbReference type="GO" id="GO:0003677">
    <property type="term" value="F:DNA binding"/>
    <property type="evidence" value="ECO:0007669"/>
    <property type="project" value="UniProtKB-KW"/>
</dbReference>
<keyword evidence="8" id="KW-1185">Reference proteome</keyword>
<accession>A0AAW8HC31</accession>
<proteinExistence type="inferred from homology"/>
<keyword evidence="4" id="KW-0238">DNA-binding</keyword>
<dbReference type="InterPro" id="IPR051446">
    <property type="entry name" value="HTH_trans_reg/aminotransferase"/>
</dbReference>
<dbReference type="Pfam" id="PF00392">
    <property type="entry name" value="GntR"/>
    <property type="match status" value="1"/>
</dbReference>
<evidence type="ECO:0000313" key="8">
    <source>
        <dbReference type="Proteomes" id="UP001225042"/>
    </source>
</evidence>
<evidence type="ECO:0000256" key="3">
    <source>
        <dbReference type="ARBA" id="ARBA00023015"/>
    </source>
</evidence>
<dbReference type="PRINTS" id="PR00035">
    <property type="entry name" value="HTHGNTR"/>
</dbReference>
<keyword evidence="7" id="KW-0032">Aminotransferase</keyword>
<keyword evidence="5" id="KW-0804">Transcription</keyword>